<dbReference type="Pfam" id="PF13274">
    <property type="entry name" value="SocA_Panacea"/>
    <property type="match status" value="1"/>
</dbReference>
<comment type="caution">
    <text evidence="2">The sequence shown here is derived from an EMBL/GenBank/DDBJ whole genome shotgun (WGS) entry which is preliminary data.</text>
</comment>
<dbReference type="Proteomes" id="UP000249248">
    <property type="component" value="Unassembled WGS sequence"/>
</dbReference>
<evidence type="ECO:0000259" key="1">
    <source>
        <dbReference type="Pfam" id="PF13274"/>
    </source>
</evidence>
<dbReference type="OrthoDB" id="9799173at2"/>
<proteinExistence type="predicted"/>
<dbReference type="InterPro" id="IPR025272">
    <property type="entry name" value="SocA_Panacea"/>
</dbReference>
<dbReference type="AlphaFoldDB" id="A0A2W1NVB9"/>
<dbReference type="EMBL" id="QKSB01000001">
    <property type="protein sequence ID" value="PZE18728.1"/>
    <property type="molecule type" value="Genomic_DNA"/>
</dbReference>
<evidence type="ECO:0000313" key="3">
    <source>
        <dbReference type="Proteomes" id="UP000249248"/>
    </source>
</evidence>
<feature type="domain" description="Antitoxin SocA-like Panacea" evidence="1">
    <location>
        <begin position="38"/>
        <end position="145"/>
    </location>
</feature>
<reference evidence="2 3" key="1">
    <citation type="submission" date="2018-06" db="EMBL/GenBank/DDBJ databases">
        <title>The draft genome sequence of Crocinitomix sp. SM1701.</title>
        <authorList>
            <person name="Zhang X."/>
        </authorList>
    </citation>
    <scope>NUCLEOTIDE SEQUENCE [LARGE SCALE GENOMIC DNA]</scope>
    <source>
        <strain evidence="2 3">SM1701</strain>
    </source>
</reference>
<gene>
    <name evidence="2" type="ORF">DNU06_02555</name>
</gene>
<accession>A0A2W1NVB9</accession>
<organism evidence="2 3">
    <name type="scientific">Putridiphycobacter roseus</name>
    <dbReference type="NCBI Taxonomy" id="2219161"/>
    <lineage>
        <taxon>Bacteria</taxon>
        <taxon>Pseudomonadati</taxon>
        <taxon>Bacteroidota</taxon>
        <taxon>Flavobacteriia</taxon>
        <taxon>Flavobacteriales</taxon>
        <taxon>Crocinitomicaceae</taxon>
        <taxon>Putridiphycobacter</taxon>
    </lineage>
</organism>
<keyword evidence="3" id="KW-1185">Reference proteome</keyword>
<name>A0A2W1NVB9_9FLAO</name>
<evidence type="ECO:0000313" key="2">
    <source>
        <dbReference type="EMBL" id="PZE18728.1"/>
    </source>
</evidence>
<sequence>MNKHKNTILTHSDDEISKIGNTIVFLINEYKDISKTKLLKLLYILDEMSIKKSGIPFLNLNYKVWKFGPVAVDIFAELSSSPSILKPFITKLDCENGNDFKVIVDFSDDEFSINDLELLNKVSSEFGVKSASELIKYTHRETSLWYKIALENGVLEDLEKERISTTELTIDLSELIKYDERKASIYEEYLEMH</sequence>
<protein>
    <recommendedName>
        <fullName evidence="1">Antitoxin SocA-like Panacea domain-containing protein</fullName>
    </recommendedName>
</protein>